<dbReference type="Pfam" id="PF13580">
    <property type="entry name" value="SIS_2"/>
    <property type="match status" value="1"/>
</dbReference>
<dbReference type="PANTHER" id="PTHR30390">
    <property type="entry name" value="SEDOHEPTULOSE 7-PHOSPHATE ISOMERASE / DNAA INITIATOR-ASSOCIATING FACTOR FOR REPLICATION INITIATION"/>
    <property type="match status" value="1"/>
</dbReference>
<dbReference type="GO" id="GO:1901135">
    <property type="term" value="P:carbohydrate derivative metabolic process"/>
    <property type="evidence" value="ECO:0007669"/>
    <property type="project" value="InterPro"/>
</dbReference>
<accession>A0A5C8Z501</accession>
<dbReference type="InterPro" id="IPR050099">
    <property type="entry name" value="SIS_GmhA/DiaA_subfam"/>
</dbReference>
<dbReference type="OrthoDB" id="9810929at2"/>
<sequence length="197" mass="20895">MNPQNLIVEHIGQSLETFQMAAETLSDLMIHASDVMTECLLNDGKIAVCGMGVSGATAASFAVRMLSRFERERPGLPAIVLNSDGLMTSAISNFNGPADIYAHQIHSLCNERDILLLVSSTGTASALIKAIQAAHDQGTTVIALTGGTGGDVATLLADNDIELRIESERIGPVQLSHHLLLNCLVELIENTIFGSDL</sequence>
<dbReference type="InterPro" id="IPR001347">
    <property type="entry name" value="SIS_dom"/>
</dbReference>
<reference evidence="2 3" key="1">
    <citation type="submission" date="2019-07" db="EMBL/GenBank/DDBJ databases">
        <title>Reinekea sp. strain SSH23 genome sequencing and assembly.</title>
        <authorList>
            <person name="Kim I."/>
        </authorList>
    </citation>
    <scope>NUCLEOTIDE SEQUENCE [LARGE SCALE GENOMIC DNA]</scope>
    <source>
        <strain evidence="2 3">SSH23</strain>
    </source>
</reference>
<organism evidence="2 3">
    <name type="scientific">Reinekea thalattae</name>
    <dbReference type="NCBI Taxonomy" id="2593301"/>
    <lineage>
        <taxon>Bacteria</taxon>
        <taxon>Pseudomonadati</taxon>
        <taxon>Pseudomonadota</taxon>
        <taxon>Gammaproteobacteria</taxon>
        <taxon>Oceanospirillales</taxon>
        <taxon>Saccharospirillaceae</taxon>
        <taxon>Reinekea</taxon>
    </lineage>
</organism>
<evidence type="ECO:0000313" key="2">
    <source>
        <dbReference type="EMBL" id="TXR51986.1"/>
    </source>
</evidence>
<evidence type="ECO:0000313" key="3">
    <source>
        <dbReference type="Proteomes" id="UP000321764"/>
    </source>
</evidence>
<dbReference type="Gene3D" id="3.40.50.10490">
    <property type="entry name" value="Glucose-6-phosphate isomerase like protein, domain 1"/>
    <property type="match status" value="1"/>
</dbReference>
<dbReference type="CDD" id="cd05006">
    <property type="entry name" value="SIS_GmhA"/>
    <property type="match status" value="1"/>
</dbReference>
<dbReference type="GO" id="GO:0097367">
    <property type="term" value="F:carbohydrate derivative binding"/>
    <property type="evidence" value="ECO:0007669"/>
    <property type="project" value="InterPro"/>
</dbReference>
<dbReference type="SUPFAM" id="SSF53697">
    <property type="entry name" value="SIS domain"/>
    <property type="match status" value="1"/>
</dbReference>
<feature type="domain" description="SIS" evidence="1">
    <location>
        <begin position="36"/>
        <end position="197"/>
    </location>
</feature>
<dbReference type="EMBL" id="VKAD01000002">
    <property type="protein sequence ID" value="TXR51986.1"/>
    <property type="molecule type" value="Genomic_DNA"/>
</dbReference>
<dbReference type="PROSITE" id="PS51464">
    <property type="entry name" value="SIS"/>
    <property type="match status" value="1"/>
</dbReference>
<dbReference type="Proteomes" id="UP000321764">
    <property type="component" value="Unassembled WGS sequence"/>
</dbReference>
<protein>
    <submittedName>
        <fullName evidence="2">SIS domain-containing protein</fullName>
    </submittedName>
</protein>
<dbReference type="RefSeq" id="WP_147714581.1">
    <property type="nucleotide sequence ID" value="NZ_VKAD01000002.1"/>
</dbReference>
<dbReference type="PANTHER" id="PTHR30390:SF6">
    <property type="entry name" value="DNAA INITIATOR-ASSOCIATING PROTEIN DIAA"/>
    <property type="match status" value="1"/>
</dbReference>
<evidence type="ECO:0000259" key="1">
    <source>
        <dbReference type="PROSITE" id="PS51464"/>
    </source>
</evidence>
<gene>
    <name evidence="2" type="ORF">FME95_11225</name>
</gene>
<proteinExistence type="predicted"/>
<dbReference type="InterPro" id="IPR035461">
    <property type="entry name" value="GmhA/DiaA"/>
</dbReference>
<comment type="caution">
    <text evidence="2">The sequence shown here is derived from an EMBL/GenBank/DDBJ whole genome shotgun (WGS) entry which is preliminary data.</text>
</comment>
<dbReference type="InterPro" id="IPR046348">
    <property type="entry name" value="SIS_dom_sf"/>
</dbReference>
<name>A0A5C8Z501_9GAMM</name>
<dbReference type="AlphaFoldDB" id="A0A5C8Z501"/>
<keyword evidence="3" id="KW-1185">Reference proteome</keyword>